<dbReference type="Pfam" id="PF05097">
    <property type="entry name" value="DUF688"/>
    <property type="match status" value="1"/>
</dbReference>
<dbReference type="PANTHER" id="PTHR34371">
    <property type="entry name" value="OS01G0551000 PROTEIN"/>
    <property type="match status" value="1"/>
</dbReference>
<evidence type="ECO:0000313" key="3">
    <source>
        <dbReference type="Proteomes" id="UP000091857"/>
    </source>
</evidence>
<feature type="region of interest" description="Disordered" evidence="1">
    <location>
        <begin position="1"/>
        <end position="32"/>
    </location>
</feature>
<feature type="compositionally biased region" description="Low complexity" evidence="1">
    <location>
        <begin position="9"/>
        <end position="19"/>
    </location>
</feature>
<dbReference type="Gramene" id="Manes.02G144300.1.v8.1">
    <property type="protein sequence ID" value="Manes.02G144300.1.v8.1.CDS"/>
    <property type="gene ID" value="Manes.02G144300.v8.1"/>
</dbReference>
<name>A0A2C9WDU9_MANES</name>
<reference evidence="3" key="1">
    <citation type="journal article" date="2016" name="Nat. Biotechnol.">
        <title>Sequencing wild and cultivated cassava and related species reveals extensive interspecific hybridization and genetic diversity.</title>
        <authorList>
            <person name="Bredeson J.V."/>
            <person name="Lyons J.B."/>
            <person name="Prochnik S.E."/>
            <person name="Wu G.A."/>
            <person name="Ha C.M."/>
            <person name="Edsinger-Gonzales E."/>
            <person name="Grimwood J."/>
            <person name="Schmutz J."/>
            <person name="Rabbi I.Y."/>
            <person name="Egesi C."/>
            <person name="Nauluvula P."/>
            <person name="Lebot V."/>
            <person name="Ndunguru J."/>
            <person name="Mkamilo G."/>
            <person name="Bart R.S."/>
            <person name="Setter T.L."/>
            <person name="Gleadow R.M."/>
            <person name="Kulakow P."/>
            <person name="Ferguson M.E."/>
            <person name="Rounsley S."/>
            <person name="Rokhsar D.S."/>
        </authorList>
    </citation>
    <scope>NUCLEOTIDE SEQUENCE [LARGE SCALE GENOMIC DNA]</scope>
    <source>
        <strain evidence="3">cv. AM560-2</strain>
    </source>
</reference>
<sequence length="215" mass="23920">MGSEPTPIPKLSLFLLPSKPNGPPGLPTTPMHTLASVPFQWEEAPGKPRPCTTTNQLQPKSKTTRFLELPPRLLCEAKVNNMPSPTTILDGPYLGHSLSRSRSLSFGKGMPSFSSLENLGRRGNKGRVIFGSSRWGSFRRNKEGVEDSVVFSSSPVFDSGDGGVGTKVKITRIRRKSSFLSFSSTKSHLWTNIYESFKQVVPWRRRQQRNSETSR</sequence>
<proteinExistence type="predicted"/>
<evidence type="ECO:0000313" key="2">
    <source>
        <dbReference type="EMBL" id="OAY58031.1"/>
    </source>
</evidence>
<evidence type="ECO:0000256" key="1">
    <source>
        <dbReference type="SAM" id="MobiDB-lite"/>
    </source>
</evidence>
<dbReference type="AlphaFoldDB" id="A0A2C9WDU9"/>
<dbReference type="Proteomes" id="UP000091857">
    <property type="component" value="Chromosome 2"/>
</dbReference>
<gene>
    <name evidence="2" type="ORF">MANES_02G144300v8</name>
</gene>
<keyword evidence="3" id="KW-1185">Reference proteome</keyword>
<comment type="caution">
    <text evidence="2">The sequence shown here is derived from an EMBL/GenBank/DDBJ whole genome shotgun (WGS) entry which is preliminary data.</text>
</comment>
<organism evidence="2 3">
    <name type="scientific">Manihot esculenta</name>
    <name type="common">Cassava</name>
    <name type="synonym">Jatropha manihot</name>
    <dbReference type="NCBI Taxonomy" id="3983"/>
    <lineage>
        <taxon>Eukaryota</taxon>
        <taxon>Viridiplantae</taxon>
        <taxon>Streptophyta</taxon>
        <taxon>Embryophyta</taxon>
        <taxon>Tracheophyta</taxon>
        <taxon>Spermatophyta</taxon>
        <taxon>Magnoliopsida</taxon>
        <taxon>eudicotyledons</taxon>
        <taxon>Gunneridae</taxon>
        <taxon>Pentapetalae</taxon>
        <taxon>rosids</taxon>
        <taxon>fabids</taxon>
        <taxon>Malpighiales</taxon>
        <taxon>Euphorbiaceae</taxon>
        <taxon>Crotonoideae</taxon>
        <taxon>Manihoteae</taxon>
        <taxon>Manihot</taxon>
    </lineage>
</organism>
<dbReference type="PANTHER" id="PTHR34371:SF6">
    <property type="entry name" value="MEMBRANE-ASSOCIATED KINASE REGULATOR 6"/>
    <property type="match status" value="1"/>
</dbReference>
<dbReference type="STRING" id="3983.A0A2C9WDU9"/>
<dbReference type="EMBL" id="CM004388">
    <property type="protein sequence ID" value="OAY58031.1"/>
    <property type="molecule type" value="Genomic_DNA"/>
</dbReference>
<dbReference type="OrthoDB" id="1934555at2759"/>
<protein>
    <submittedName>
        <fullName evidence="2">Uncharacterized protein</fullName>
    </submittedName>
</protein>
<accession>A0A2C9WDU9</accession>
<dbReference type="InterPro" id="IPR007789">
    <property type="entry name" value="DUF688"/>
</dbReference>